<keyword evidence="2" id="KW-1185">Reference proteome</keyword>
<dbReference type="Gramene" id="ONK73309">
    <property type="protein sequence ID" value="ONK73309"/>
    <property type="gene ID" value="A4U43_C04F29580"/>
</dbReference>
<organism evidence="1 2">
    <name type="scientific">Asparagus officinalis</name>
    <name type="common">Garden asparagus</name>
    <dbReference type="NCBI Taxonomy" id="4686"/>
    <lineage>
        <taxon>Eukaryota</taxon>
        <taxon>Viridiplantae</taxon>
        <taxon>Streptophyta</taxon>
        <taxon>Embryophyta</taxon>
        <taxon>Tracheophyta</taxon>
        <taxon>Spermatophyta</taxon>
        <taxon>Magnoliopsida</taxon>
        <taxon>Liliopsida</taxon>
        <taxon>Asparagales</taxon>
        <taxon>Asparagaceae</taxon>
        <taxon>Asparagoideae</taxon>
        <taxon>Asparagus</taxon>
    </lineage>
</organism>
<dbReference type="EMBL" id="CM007384">
    <property type="protein sequence ID" value="ONK73309.1"/>
    <property type="molecule type" value="Genomic_DNA"/>
</dbReference>
<proteinExistence type="predicted"/>
<accession>A0A5P1F979</accession>
<protein>
    <submittedName>
        <fullName evidence="1">Uncharacterized protein</fullName>
    </submittedName>
</protein>
<dbReference type="Proteomes" id="UP000243459">
    <property type="component" value="Chromosome 4"/>
</dbReference>
<evidence type="ECO:0000313" key="1">
    <source>
        <dbReference type="EMBL" id="ONK73309.1"/>
    </source>
</evidence>
<dbReference type="AlphaFoldDB" id="A0A5P1F979"/>
<sequence>MERLLIRDQGSSCWSTQHMRKYMSMLEGLSVLAKFKRPLLVHAEVVLDSESNLNHDGKCSDVRSYETYVRTRPPSWLAFGLMMLQQLGGVNAIGFYKLCKVHQVM</sequence>
<gene>
    <name evidence="1" type="ORF">A4U43_C04F29580</name>
</gene>
<reference evidence="2" key="1">
    <citation type="journal article" date="2017" name="Nat. Commun.">
        <title>The asparagus genome sheds light on the origin and evolution of a young Y chromosome.</title>
        <authorList>
            <person name="Harkess A."/>
            <person name="Zhou J."/>
            <person name="Xu C."/>
            <person name="Bowers J.E."/>
            <person name="Van der Hulst R."/>
            <person name="Ayyampalayam S."/>
            <person name="Mercati F."/>
            <person name="Riccardi P."/>
            <person name="McKain M.R."/>
            <person name="Kakrana A."/>
            <person name="Tang H."/>
            <person name="Ray J."/>
            <person name="Groenendijk J."/>
            <person name="Arikit S."/>
            <person name="Mathioni S.M."/>
            <person name="Nakano M."/>
            <person name="Shan H."/>
            <person name="Telgmann-Rauber A."/>
            <person name="Kanno A."/>
            <person name="Yue Z."/>
            <person name="Chen H."/>
            <person name="Li W."/>
            <person name="Chen Y."/>
            <person name="Xu X."/>
            <person name="Zhang Y."/>
            <person name="Luo S."/>
            <person name="Chen H."/>
            <person name="Gao J."/>
            <person name="Mao Z."/>
            <person name="Pires J.C."/>
            <person name="Luo M."/>
            <person name="Kudrna D."/>
            <person name="Wing R.A."/>
            <person name="Meyers B.C."/>
            <person name="Yi K."/>
            <person name="Kong H."/>
            <person name="Lavrijsen P."/>
            <person name="Sunseri F."/>
            <person name="Falavigna A."/>
            <person name="Ye Y."/>
            <person name="Leebens-Mack J.H."/>
            <person name="Chen G."/>
        </authorList>
    </citation>
    <scope>NUCLEOTIDE SEQUENCE [LARGE SCALE GENOMIC DNA]</scope>
    <source>
        <strain evidence="2">cv. DH0086</strain>
    </source>
</reference>
<evidence type="ECO:0000313" key="2">
    <source>
        <dbReference type="Proteomes" id="UP000243459"/>
    </source>
</evidence>
<name>A0A5P1F979_ASPOF</name>